<proteinExistence type="predicted"/>
<dbReference type="KEGG" id="zal:AZF00_00600"/>
<feature type="signal peptide" evidence="1">
    <location>
        <begin position="1"/>
        <end position="27"/>
    </location>
</feature>
<protein>
    <recommendedName>
        <fullName evidence="2">Chalcone isomerase domain-containing protein</fullName>
    </recommendedName>
</protein>
<evidence type="ECO:0000313" key="3">
    <source>
        <dbReference type="EMBL" id="AMO66888.1"/>
    </source>
</evidence>
<keyword evidence="1" id="KW-0732">Signal</keyword>
<evidence type="ECO:0000259" key="2">
    <source>
        <dbReference type="Pfam" id="PF16036"/>
    </source>
</evidence>
<evidence type="ECO:0000313" key="4">
    <source>
        <dbReference type="Proteomes" id="UP000074119"/>
    </source>
</evidence>
<evidence type="ECO:0000256" key="1">
    <source>
        <dbReference type="SAM" id="SignalP"/>
    </source>
</evidence>
<dbReference type="Pfam" id="PF16036">
    <property type="entry name" value="Chalcone_3"/>
    <property type="match status" value="1"/>
</dbReference>
<name>A0A127M0X3_9GAMM</name>
<sequence length="187" mass="20778">MNKNRNAYLLSIPLLMFAGLISAPVMATENWRTVSAETFSLLWKDLTYTRLQVDPQQALPASGDILAPDYAKQIIIEYKVGVSAERFRSMTDKALTGAYSPAELAPAKADIALFSSWYKSVEKGQQYRLAWLPERGLQLYLNEEHLGAIQDPNAAALILSVWLGKAAVSESQRDTMLAAWRRAAADQ</sequence>
<dbReference type="InterPro" id="IPR016087">
    <property type="entry name" value="Chalcone_isomerase"/>
</dbReference>
<feature type="chain" id="PRO_5007274900" description="Chalcone isomerase domain-containing protein" evidence="1">
    <location>
        <begin position="28"/>
        <end position="187"/>
    </location>
</feature>
<dbReference type="Proteomes" id="UP000074119">
    <property type="component" value="Chromosome"/>
</dbReference>
<dbReference type="STRING" id="1470434.AZF00_00600"/>
<accession>A0A127M0X3</accession>
<dbReference type="InterPro" id="IPR016088">
    <property type="entry name" value="Chalcone_isomerase_3-sand"/>
</dbReference>
<dbReference type="Gene3D" id="3.50.70.10">
    <property type="match status" value="1"/>
</dbReference>
<dbReference type="RefSeq" id="WP_008253321.1">
    <property type="nucleotide sequence ID" value="NZ_CP014544.1"/>
</dbReference>
<organism evidence="3 4">
    <name type="scientific">Zhongshania aliphaticivorans</name>
    <dbReference type="NCBI Taxonomy" id="1470434"/>
    <lineage>
        <taxon>Bacteria</taxon>
        <taxon>Pseudomonadati</taxon>
        <taxon>Pseudomonadota</taxon>
        <taxon>Gammaproteobacteria</taxon>
        <taxon>Cellvibrionales</taxon>
        <taxon>Spongiibacteraceae</taxon>
        <taxon>Zhongshania</taxon>
    </lineage>
</organism>
<reference evidence="3 4" key="1">
    <citation type="submission" date="2015-12" db="EMBL/GenBank/DDBJ databases">
        <authorList>
            <person name="Shamseldin A."/>
            <person name="Moawad H."/>
            <person name="Abd El-Rahim W.M."/>
            <person name="Sadowsky M.J."/>
        </authorList>
    </citation>
    <scope>NUCLEOTIDE SEQUENCE [LARGE SCALE GENOMIC DNA]</scope>
    <source>
        <strain evidence="3 4">SM2</strain>
    </source>
</reference>
<feature type="domain" description="Chalcone isomerase" evidence="2">
    <location>
        <begin position="63"/>
        <end position="177"/>
    </location>
</feature>
<gene>
    <name evidence="3" type="ORF">AZF00_00600</name>
</gene>
<dbReference type="AlphaFoldDB" id="A0A127M0X3"/>
<dbReference type="EMBL" id="CP014544">
    <property type="protein sequence ID" value="AMO66888.1"/>
    <property type="molecule type" value="Genomic_DNA"/>
</dbReference>